<accession>A0ABV5J319</accession>
<protein>
    <recommendedName>
        <fullName evidence="3">Galectin</fullName>
    </recommendedName>
</protein>
<evidence type="ECO:0000313" key="2">
    <source>
        <dbReference type="Proteomes" id="UP001589654"/>
    </source>
</evidence>
<sequence length="60" mass="6889">MNPEGQFDVFNLTFIDKFELIFVGRWGEDKGQIRVARNTITQNDLVFKSQNGNWGKVPGD</sequence>
<proteinExistence type="predicted"/>
<reference evidence="1 2" key="1">
    <citation type="submission" date="2024-09" db="EMBL/GenBank/DDBJ databases">
        <authorList>
            <person name="Sun Q."/>
            <person name="Mori K."/>
        </authorList>
    </citation>
    <scope>NUCLEOTIDE SEQUENCE [LARGE SCALE GENOMIC DNA]</scope>
    <source>
        <strain evidence="1 2">CECT 7682</strain>
    </source>
</reference>
<dbReference type="Proteomes" id="UP001589654">
    <property type="component" value="Unassembled WGS sequence"/>
</dbReference>
<keyword evidence="2" id="KW-1185">Reference proteome</keyword>
<evidence type="ECO:0000313" key="1">
    <source>
        <dbReference type="EMBL" id="MFB9210610.1"/>
    </source>
</evidence>
<organism evidence="1 2">
    <name type="scientific">Echinicola jeungdonensis</name>
    <dbReference type="NCBI Taxonomy" id="709343"/>
    <lineage>
        <taxon>Bacteria</taxon>
        <taxon>Pseudomonadati</taxon>
        <taxon>Bacteroidota</taxon>
        <taxon>Cytophagia</taxon>
        <taxon>Cytophagales</taxon>
        <taxon>Cyclobacteriaceae</taxon>
        <taxon>Echinicola</taxon>
    </lineage>
</organism>
<comment type="caution">
    <text evidence="1">The sequence shown here is derived from an EMBL/GenBank/DDBJ whole genome shotgun (WGS) entry which is preliminary data.</text>
</comment>
<dbReference type="EMBL" id="JBHMEW010000008">
    <property type="protein sequence ID" value="MFB9210610.1"/>
    <property type="molecule type" value="Genomic_DNA"/>
</dbReference>
<evidence type="ECO:0008006" key="3">
    <source>
        <dbReference type="Google" id="ProtNLM"/>
    </source>
</evidence>
<name>A0ABV5J319_9BACT</name>
<gene>
    <name evidence="1" type="ORF">ACFFUR_02235</name>
</gene>